<accession>A0ABY6KR95</accession>
<feature type="region of interest" description="Disordered" evidence="1">
    <location>
        <begin position="26"/>
        <end position="46"/>
    </location>
</feature>
<dbReference type="EMBL" id="CP092869">
    <property type="protein sequence ID" value="UYV70130.1"/>
    <property type="molecule type" value="Genomic_DNA"/>
</dbReference>
<evidence type="ECO:0000256" key="1">
    <source>
        <dbReference type="SAM" id="MobiDB-lite"/>
    </source>
</evidence>
<organism evidence="2 3">
    <name type="scientific">Cordylochernes scorpioides</name>
    <dbReference type="NCBI Taxonomy" id="51811"/>
    <lineage>
        <taxon>Eukaryota</taxon>
        <taxon>Metazoa</taxon>
        <taxon>Ecdysozoa</taxon>
        <taxon>Arthropoda</taxon>
        <taxon>Chelicerata</taxon>
        <taxon>Arachnida</taxon>
        <taxon>Pseudoscorpiones</taxon>
        <taxon>Cheliferoidea</taxon>
        <taxon>Chernetidae</taxon>
        <taxon>Cordylochernes</taxon>
    </lineage>
</organism>
<keyword evidence="3" id="KW-1185">Reference proteome</keyword>
<evidence type="ECO:0000313" key="3">
    <source>
        <dbReference type="Proteomes" id="UP001235939"/>
    </source>
</evidence>
<name>A0ABY6KR95_9ARAC</name>
<reference evidence="2 3" key="1">
    <citation type="submission" date="2022-01" db="EMBL/GenBank/DDBJ databases">
        <title>A chromosomal length assembly of Cordylochernes scorpioides.</title>
        <authorList>
            <person name="Zeh D."/>
            <person name="Zeh J."/>
        </authorList>
    </citation>
    <scope>NUCLEOTIDE SEQUENCE [LARGE SCALE GENOMIC DNA]</scope>
    <source>
        <strain evidence="2">IN4F17</strain>
        <tissue evidence="2">Whole Body</tissue>
    </source>
</reference>
<protein>
    <submittedName>
        <fullName evidence="2">Uncharacterized protein</fullName>
    </submittedName>
</protein>
<sequence length="441" mass="49895">MITYDGDEAAAHFSQHEICQRTIAAPEQDSSHHHGLRHNPATTVADNTGTYKRANATIISKLRLHHQQNPRIPWPKLLQKALEEYRSIPHSITKMPPVYLLFGITPSYINKLTRAYPPIEEARKIANEITEKLHLKLVKRYNESHKTPNLKIGDKVLYKIPYQSGQGKLMPAFYPEPYTIISIPSPPTIEIDKPCQPENKHATIVNISKVKLWDPVTEDNTEPPFPFQEEEDLEGCLGIEPNKQASTDSPQVLFSSIKEKKSRSPHRAPGETTAGFGKITKKLPWNGILHGECLHRHHNDGRNCVGRHRGEDTLPACIRYRYSGPLPGVMKYIPKTHSTKSLRRIASTPSRLKFLPNICHEEASIIFTGHGHILADVALVHPDTDPTWPHFSKEPQTVDNFLFSYLEFLIHRIQTAILLGLTHLISTSKARLNLSCNFLVS</sequence>
<evidence type="ECO:0000313" key="2">
    <source>
        <dbReference type="EMBL" id="UYV70130.1"/>
    </source>
</evidence>
<gene>
    <name evidence="2" type="ORF">LAZ67_7001917</name>
</gene>
<proteinExistence type="predicted"/>
<feature type="region of interest" description="Disordered" evidence="1">
    <location>
        <begin position="257"/>
        <end position="276"/>
    </location>
</feature>
<dbReference type="Proteomes" id="UP001235939">
    <property type="component" value="Chromosome 07"/>
</dbReference>
<dbReference type="InterPro" id="IPR036397">
    <property type="entry name" value="RNaseH_sf"/>
</dbReference>
<dbReference type="Gene3D" id="3.30.420.10">
    <property type="entry name" value="Ribonuclease H-like superfamily/Ribonuclease H"/>
    <property type="match status" value="1"/>
</dbReference>